<dbReference type="SMART" id="SM00530">
    <property type="entry name" value="HTH_XRE"/>
    <property type="match status" value="1"/>
</dbReference>
<dbReference type="AlphaFoldDB" id="D8MV75"/>
<dbReference type="KEGG" id="ebi:EbC_32010"/>
<dbReference type="GO" id="GO:0003677">
    <property type="term" value="F:DNA binding"/>
    <property type="evidence" value="ECO:0007669"/>
    <property type="project" value="InterPro"/>
</dbReference>
<name>D8MV75_ERWBE</name>
<dbReference type="Proteomes" id="UP000008793">
    <property type="component" value="Chromosome"/>
</dbReference>
<proteinExistence type="predicted"/>
<dbReference type="Gene3D" id="1.10.260.40">
    <property type="entry name" value="lambda repressor-like DNA-binding domains"/>
    <property type="match status" value="1"/>
</dbReference>
<dbReference type="eggNOG" id="COG1476">
    <property type="taxonomic scope" value="Bacteria"/>
</dbReference>
<dbReference type="EMBL" id="FP236843">
    <property type="protein sequence ID" value="CAX60732.1"/>
    <property type="molecule type" value="Genomic_DNA"/>
</dbReference>
<dbReference type="InterPro" id="IPR010982">
    <property type="entry name" value="Lambda_DNA-bd_dom_sf"/>
</dbReference>
<evidence type="ECO:0000313" key="3">
    <source>
        <dbReference type="Proteomes" id="UP000008793"/>
    </source>
</evidence>
<dbReference type="CDD" id="cd00093">
    <property type="entry name" value="HTH_XRE"/>
    <property type="match status" value="1"/>
</dbReference>
<accession>D8MV75</accession>
<dbReference type="HOGENOM" id="CLU_066192_58_2_6"/>
<keyword evidence="3" id="KW-1185">Reference proteome</keyword>
<feature type="domain" description="HTH cro/C1-type" evidence="1">
    <location>
        <begin position="8"/>
        <end position="61"/>
    </location>
</feature>
<evidence type="ECO:0000259" key="1">
    <source>
        <dbReference type="PROSITE" id="PS50943"/>
    </source>
</evidence>
<organism evidence="3">
    <name type="scientific">Erwinia billingiae (strain Eb661)</name>
    <dbReference type="NCBI Taxonomy" id="634500"/>
    <lineage>
        <taxon>Bacteria</taxon>
        <taxon>Pseudomonadati</taxon>
        <taxon>Pseudomonadota</taxon>
        <taxon>Gammaproteobacteria</taxon>
        <taxon>Enterobacterales</taxon>
        <taxon>Erwiniaceae</taxon>
        <taxon>Erwinia</taxon>
    </lineage>
</organism>
<dbReference type="PROSITE" id="PS50943">
    <property type="entry name" value="HTH_CROC1"/>
    <property type="match status" value="1"/>
</dbReference>
<reference evidence="2 3" key="1">
    <citation type="journal article" date="2010" name="BMC Genomics">
        <title>Genome comparison of the epiphytic bacteria Erwinia billingiae and E. tasmaniensis with the pear pathogen E. pyrifoliae.</title>
        <authorList>
            <person name="Kube M."/>
            <person name="Migdoll A.M."/>
            <person name="Gehring I."/>
            <person name="Heitmann K."/>
            <person name="Mayer Y."/>
            <person name="Kuhl H."/>
            <person name="Knaust F."/>
            <person name="Geider K."/>
            <person name="Reinhardt R."/>
        </authorList>
    </citation>
    <scope>NUCLEOTIDE SEQUENCE [LARGE SCALE GENOMIC DNA]</scope>
    <source>
        <strain evidence="2 3">Eb661</strain>
    </source>
</reference>
<sequence length="76" mass="8375">MEVHMNNLRLYRERVGLTQTQLAEIAGYTPGAIGHWETGRRGMDIQLCRQFVSIFNKLGANAALDDVFPPGNTAAA</sequence>
<dbReference type="SUPFAM" id="SSF47413">
    <property type="entry name" value="lambda repressor-like DNA-binding domains"/>
    <property type="match status" value="1"/>
</dbReference>
<dbReference type="Pfam" id="PF13560">
    <property type="entry name" value="HTH_31"/>
    <property type="match status" value="1"/>
</dbReference>
<gene>
    <name evidence="2" type="ordered locus">EbC_32010</name>
</gene>
<dbReference type="InterPro" id="IPR001387">
    <property type="entry name" value="Cro/C1-type_HTH"/>
</dbReference>
<dbReference type="STRING" id="634500.EbC_32010"/>
<protein>
    <submittedName>
        <fullName evidence="2">Phage Cro protein</fullName>
    </submittedName>
</protein>
<evidence type="ECO:0000313" key="2">
    <source>
        <dbReference type="EMBL" id="CAX60732.1"/>
    </source>
</evidence>